<keyword evidence="2" id="KW-1185">Reference proteome</keyword>
<reference evidence="1 2" key="1">
    <citation type="journal article" date="2021" name="Hortic Res">
        <title>High-quality reference genome and annotation aids understanding of berry development for evergreen blueberry (Vaccinium darrowii).</title>
        <authorList>
            <person name="Yu J."/>
            <person name="Hulse-Kemp A.M."/>
            <person name="Babiker E."/>
            <person name="Staton M."/>
        </authorList>
    </citation>
    <scope>NUCLEOTIDE SEQUENCE [LARGE SCALE GENOMIC DNA]</scope>
    <source>
        <strain evidence="2">cv. NJ 8807/NJ 8810</strain>
        <tissue evidence="1">Young leaf</tissue>
    </source>
</reference>
<organism evidence="1 2">
    <name type="scientific">Vaccinium darrowii</name>
    <dbReference type="NCBI Taxonomy" id="229202"/>
    <lineage>
        <taxon>Eukaryota</taxon>
        <taxon>Viridiplantae</taxon>
        <taxon>Streptophyta</taxon>
        <taxon>Embryophyta</taxon>
        <taxon>Tracheophyta</taxon>
        <taxon>Spermatophyta</taxon>
        <taxon>Magnoliopsida</taxon>
        <taxon>eudicotyledons</taxon>
        <taxon>Gunneridae</taxon>
        <taxon>Pentapetalae</taxon>
        <taxon>asterids</taxon>
        <taxon>Ericales</taxon>
        <taxon>Ericaceae</taxon>
        <taxon>Vaccinioideae</taxon>
        <taxon>Vaccinieae</taxon>
        <taxon>Vaccinium</taxon>
    </lineage>
</organism>
<comment type="caution">
    <text evidence="1">The sequence shown here is derived from an EMBL/GenBank/DDBJ whole genome shotgun (WGS) entry which is preliminary data.</text>
</comment>
<evidence type="ECO:0000313" key="2">
    <source>
        <dbReference type="Proteomes" id="UP000828048"/>
    </source>
</evidence>
<protein>
    <submittedName>
        <fullName evidence="1">Uncharacterized protein</fullName>
    </submittedName>
</protein>
<name>A0ACB7ZMJ7_9ERIC</name>
<proteinExistence type="predicted"/>
<evidence type="ECO:0000313" key="1">
    <source>
        <dbReference type="EMBL" id="KAH7867196.1"/>
    </source>
</evidence>
<dbReference type="Proteomes" id="UP000828048">
    <property type="component" value="Chromosome 9"/>
</dbReference>
<gene>
    <name evidence="1" type="ORF">Vadar_030326</name>
</gene>
<dbReference type="EMBL" id="CM037159">
    <property type="protein sequence ID" value="KAH7867196.1"/>
    <property type="molecule type" value="Genomic_DNA"/>
</dbReference>
<accession>A0ACB7ZMJ7</accession>
<sequence length="91" mass="10681">MLHLGPCIFKSICTNLPKMTKTTRFMRGSALTACWILGDYTQLQVPSRWIYQARLHLKCWSNHLISKYPTNTHYAGDSRPYNCDLKRRTME</sequence>